<keyword evidence="4" id="KW-0378">Hydrolase</keyword>
<feature type="transmembrane region" description="Helical" evidence="2">
    <location>
        <begin position="173"/>
        <end position="197"/>
    </location>
</feature>
<dbReference type="EMBL" id="JAGSOV010000010">
    <property type="protein sequence ID" value="MCO1654360.1"/>
    <property type="molecule type" value="Genomic_DNA"/>
</dbReference>
<comment type="caution">
    <text evidence="4">The sequence shown here is derived from an EMBL/GenBank/DDBJ whole genome shotgun (WGS) entry which is preliminary data.</text>
</comment>
<feature type="compositionally biased region" description="Pro residues" evidence="1">
    <location>
        <begin position="71"/>
        <end position="87"/>
    </location>
</feature>
<keyword evidence="4" id="KW-0645">Protease</keyword>
<evidence type="ECO:0000313" key="5">
    <source>
        <dbReference type="Proteomes" id="UP001165283"/>
    </source>
</evidence>
<keyword evidence="4" id="KW-0482">Metalloprotease</keyword>
<evidence type="ECO:0000313" key="4">
    <source>
        <dbReference type="EMBL" id="MCO1654360.1"/>
    </source>
</evidence>
<keyword evidence="2" id="KW-0812">Transmembrane</keyword>
<keyword evidence="2" id="KW-1133">Transmembrane helix</keyword>
<feature type="transmembrane region" description="Helical" evidence="2">
    <location>
        <begin position="217"/>
        <end position="239"/>
    </location>
</feature>
<evidence type="ECO:0000256" key="2">
    <source>
        <dbReference type="SAM" id="Phobius"/>
    </source>
</evidence>
<dbReference type="GO" id="GO:0008237">
    <property type="term" value="F:metallopeptidase activity"/>
    <property type="evidence" value="ECO:0007669"/>
    <property type="project" value="UniProtKB-KW"/>
</dbReference>
<dbReference type="Proteomes" id="UP001165283">
    <property type="component" value="Unassembled WGS sequence"/>
</dbReference>
<proteinExistence type="predicted"/>
<dbReference type="PANTHER" id="PTHR36435:SF1">
    <property type="entry name" value="CAAX AMINO TERMINAL PROTEASE FAMILY PROTEIN"/>
    <property type="match status" value="1"/>
</dbReference>
<feature type="transmembrane region" description="Helical" evidence="2">
    <location>
        <begin position="275"/>
        <end position="291"/>
    </location>
</feature>
<name>A0ABT0ZUF1_9PSEU</name>
<feature type="transmembrane region" description="Helical" evidence="2">
    <location>
        <begin position="251"/>
        <end position="269"/>
    </location>
</feature>
<evidence type="ECO:0000256" key="1">
    <source>
        <dbReference type="SAM" id="MobiDB-lite"/>
    </source>
</evidence>
<feature type="region of interest" description="Disordered" evidence="1">
    <location>
        <begin position="1"/>
        <end position="95"/>
    </location>
</feature>
<feature type="domain" description="CAAX prenyl protease 2/Lysostaphin resistance protein A-like" evidence="3">
    <location>
        <begin position="219"/>
        <end position="307"/>
    </location>
</feature>
<protein>
    <submittedName>
        <fullName evidence="4">CPBP family intramembrane metalloprotease</fullName>
    </submittedName>
</protein>
<dbReference type="PANTHER" id="PTHR36435">
    <property type="entry name" value="SLR1288 PROTEIN"/>
    <property type="match status" value="1"/>
</dbReference>
<feature type="compositionally biased region" description="Gly residues" evidence="1">
    <location>
        <begin position="25"/>
        <end position="35"/>
    </location>
</feature>
<sequence length="323" mass="32416">MARPVEEPIAVAKGTPSHGAAANGSGNGSGNGHGEGAAAALWSAPDWDPAAQDPRPAALSAAAPSATAPSVGPPPVGPPPPHPPTPRSGPSAPAPRTHRWGLGAYLLVEAIFLGASLLISQLLATDGPPQASSLAIALATPTVLAAATALLITRLRGNGPVADLGLTPTWRDVGLGVAFGVGGLVVTIPASVLYVAVVGEDASSAVGDVFGDVSASVPWALVVFVIVVLVAPLCEEIVYRGLLWGGVERLAGPRAAFGVSTLLFALAHFEFARTPLLLVVALPIAVARYYTGRLTASVIAHQINNLLPGVALLLGLLGFVPLA</sequence>
<gene>
    <name evidence="4" type="ORF">KDL28_04760</name>
</gene>
<keyword evidence="2" id="KW-0472">Membrane</keyword>
<dbReference type="Pfam" id="PF02517">
    <property type="entry name" value="Rce1-like"/>
    <property type="match status" value="1"/>
</dbReference>
<evidence type="ECO:0000259" key="3">
    <source>
        <dbReference type="Pfam" id="PF02517"/>
    </source>
</evidence>
<organism evidence="4 5">
    <name type="scientific">Pseudonocardia humida</name>
    <dbReference type="NCBI Taxonomy" id="2800819"/>
    <lineage>
        <taxon>Bacteria</taxon>
        <taxon>Bacillati</taxon>
        <taxon>Actinomycetota</taxon>
        <taxon>Actinomycetes</taxon>
        <taxon>Pseudonocardiales</taxon>
        <taxon>Pseudonocardiaceae</taxon>
        <taxon>Pseudonocardia</taxon>
    </lineage>
</organism>
<dbReference type="InterPro" id="IPR052710">
    <property type="entry name" value="CAAX_protease"/>
</dbReference>
<feature type="compositionally biased region" description="Low complexity" evidence="1">
    <location>
        <begin position="54"/>
        <end position="70"/>
    </location>
</feature>
<feature type="transmembrane region" description="Helical" evidence="2">
    <location>
        <begin position="102"/>
        <end position="124"/>
    </location>
</feature>
<feature type="transmembrane region" description="Helical" evidence="2">
    <location>
        <begin position="130"/>
        <end position="152"/>
    </location>
</feature>
<feature type="transmembrane region" description="Helical" evidence="2">
    <location>
        <begin position="303"/>
        <end position="322"/>
    </location>
</feature>
<accession>A0ABT0ZUF1</accession>
<dbReference type="InterPro" id="IPR003675">
    <property type="entry name" value="Rce1/LyrA-like_dom"/>
</dbReference>
<keyword evidence="5" id="KW-1185">Reference proteome</keyword>
<reference evidence="4" key="1">
    <citation type="submission" date="2021-04" db="EMBL/GenBank/DDBJ databases">
        <title>Pseudonocardia sp. nov., isolated from sandy soil of mangrove forest.</title>
        <authorList>
            <person name="Zan Z."/>
            <person name="Huang R."/>
            <person name="Liu W."/>
        </authorList>
    </citation>
    <scope>NUCLEOTIDE SEQUENCE</scope>
    <source>
        <strain evidence="4">S2-4</strain>
    </source>
</reference>